<dbReference type="AlphaFoldDB" id="A0A9W6FFV4"/>
<evidence type="ECO:0000313" key="1">
    <source>
        <dbReference type="EMBL" id="GLG90306.1"/>
    </source>
</evidence>
<dbReference type="InterPro" id="IPR038735">
    <property type="entry name" value="MSMEG_1276-like_NTP-PPase_dom"/>
</dbReference>
<protein>
    <recommendedName>
        <fullName evidence="3">Phosphoribosyl-ATP pyrophosphohydrolase</fullName>
    </recommendedName>
</protein>
<gene>
    <name evidence="1" type="ORF">Selli2_17330</name>
</gene>
<dbReference type="Proteomes" id="UP001145094">
    <property type="component" value="Unassembled WGS sequence"/>
</dbReference>
<reference evidence="1" key="1">
    <citation type="submission" date="2022-11" db="EMBL/GenBank/DDBJ databases">
        <title>Draft genome sequence of Sellimonas catena strain 18CBH55.</title>
        <authorList>
            <person name="Atsushi H."/>
            <person name="Moriya O."/>
            <person name="Mitsuo S."/>
        </authorList>
    </citation>
    <scope>NUCLEOTIDE SEQUENCE</scope>
    <source>
        <strain evidence="1">18CBH55</strain>
    </source>
</reference>
<reference evidence="1" key="2">
    <citation type="submission" date="2022-11" db="EMBL/GenBank/DDBJ databases">
        <title>Draft genome sequence of Sellimonas catena strain 18CBH55.</title>
        <authorList>
            <person name="Hisatomi A."/>
            <person name="Ohkuma M."/>
            <person name="Sakamoto M."/>
        </authorList>
    </citation>
    <scope>NUCLEOTIDE SEQUENCE</scope>
    <source>
        <strain evidence="1">18CBH55</strain>
    </source>
</reference>
<sequence>MIQKKQETVNTMNYKGRDTMREGKLVRDNIPDIIRADGKTPVTRILNREEYLNELDRKLQEEVAEYQADKSLEELADILEVLSAICKARGYSRKDLLKVRDEKRRKRGGFEKRIYWSGNE</sequence>
<evidence type="ECO:0008006" key="3">
    <source>
        <dbReference type="Google" id="ProtNLM"/>
    </source>
</evidence>
<organism evidence="1 2">
    <name type="scientific">Sellimonas catena</name>
    <dbReference type="NCBI Taxonomy" id="2994035"/>
    <lineage>
        <taxon>Bacteria</taxon>
        <taxon>Bacillati</taxon>
        <taxon>Bacillota</taxon>
        <taxon>Clostridia</taxon>
        <taxon>Lachnospirales</taxon>
        <taxon>Lachnospiraceae</taxon>
        <taxon>Sellimonas</taxon>
    </lineage>
</organism>
<name>A0A9W6FFV4_9FIRM</name>
<accession>A0A9W6FFV4</accession>
<evidence type="ECO:0000313" key="2">
    <source>
        <dbReference type="Proteomes" id="UP001145094"/>
    </source>
</evidence>
<reference evidence="1" key="3">
    <citation type="journal article" date="2023" name="Int. J. Syst. Evol. Microbiol.">
        <title>Sellimonas catena sp. nov., isolated from human faeces.</title>
        <authorList>
            <person name="Hisatomi A."/>
            <person name="Ohkuma M."/>
            <person name="Sakamoto M."/>
        </authorList>
    </citation>
    <scope>NUCLEOTIDE SEQUENCE</scope>
    <source>
        <strain evidence="1">18CBH55</strain>
    </source>
</reference>
<comment type="caution">
    <text evidence="1">The sequence shown here is derived from an EMBL/GenBank/DDBJ whole genome shotgun (WGS) entry which is preliminary data.</text>
</comment>
<dbReference type="EMBL" id="BSCH01000010">
    <property type="protein sequence ID" value="GLG90306.1"/>
    <property type="molecule type" value="Genomic_DNA"/>
</dbReference>
<dbReference type="CDD" id="cd11532">
    <property type="entry name" value="NTP-PPase_COG4997"/>
    <property type="match status" value="1"/>
</dbReference>
<proteinExistence type="predicted"/>